<dbReference type="InterPro" id="IPR012337">
    <property type="entry name" value="RNaseH-like_sf"/>
</dbReference>
<dbReference type="PANTHER" id="PTHR10133">
    <property type="entry name" value="DNA POLYMERASE I"/>
    <property type="match status" value="1"/>
</dbReference>
<evidence type="ECO:0000313" key="17">
    <source>
        <dbReference type="Proteomes" id="UP000725649"/>
    </source>
</evidence>
<reference evidence="16" key="1">
    <citation type="submission" date="2019-04" db="EMBL/GenBank/DDBJ databases">
        <title>Evolution of Biomass-Degrading Anaerobic Consortia Revealed by Metagenomics.</title>
        <authorList>
            <person name="Peng X."/>
        </authorList>
    </citation>
    <scope>NUCLEOTIDE SEQUENCE</scope>
    <source>
        <strain evidence="16">SIG66</strain>
    </source>
</reference>
<dbReference type="SUPFAM" id="SSF53098">
    <property type="entry name" value="Ribonuclease H-like"/>
    <property type="match status" value="1"/>
</dbReference>
<dbReference type="InterPro" id="IPR020045">
    <property type="entry name" value="DNA_polI_H3TH"/>
</dbReference>
<dbReference type="InterPro" id="IPR019760">
    <property type="entry name" value="DNA-dir_DNA_pol_A_CS"/>
</dbReference>
<dbReference type="GO" id="GO:0008409">
    <property type="term" value="F:5'-3' exonuclease activity"/>
    <property type="evidence" value="ECO:0007669"/>
    <property type="project" value="UniProtKB-UniRule"/>
</dbReference>
<dbReference type="SUPFAM" id="SSF88723">
    <property type="entry name" value="PIN domain-like"/>
    <property type="match status" value="1"/>
</dbReference>
<dbReference type="NCBIfam" id="TIGR00593">
    <property type="entry name" value="pola"/>
    <property type="match status" value="1"/>
</dbReference>
<evidence type="ECO:0000256" key="10">
    <source>
        <dbReference type="ARBA" id="ARBA00023204"/>
    </source>
</evidence>
<dbReference type="InterPro" id="IPR029060">
    <property type="entry name" value="PIN-like_dom_sf"/>
</dbReference>
<dbReference type="SMART" id="SM00279">
    <property type="entry name" value="HhH2"/>
    <property type="match status" value="1"/>
</dbReference>
<keyword evidence="13" id="KW-0269">Exonuclease</keyword>
<sequence>MSQFQPQFFLVDAHNFLHRNYHALPKLTTSAGLEVGALYGFVRWLIKMLRDYQPAYVAVCFDSPGGCARRKNLWPAYKGTRKKPDDALVSQLNLARELVRELGLTVVAKPGIEADDLMAFLATRAAAEKVPSVLATTDKDVYQFLSDFIHIWPAGGKDGFKGPEAAVEKFGVSADFLADYFSIVGDASDNIPGIMGVGPKSALQLITRFGHLEDILRAAHNDSPDMKPALSKKILDHEGEALLSKQLVMFDSNLEMDFSLEDYRVQTPEREKLADLFARYEFKNLLDFFQPSAVFKKSQPAEITFKDIPLAQAIEKARSAAEIFLHAQDDLLVLGLNESEAAVVLQADVHPWELAEIKKLVLNDEIKKIGYDLKLTLRELNLNVQGKFIRCFDGRLARYLLNPSGDLSFSGACAEYFSAMLNDDDPLELMRAYNRFMWPLQTVLMQKLKESGQEDLFQNLELPLMMVLADMEFAGFRVDPGWLEGFKALLEQEIARLQKDIDARAGYSVNVNSTKQLGTLLFEEMKIPPVKKTKTGYSTDEEVLEQIAQNYPIAREILEYRSNAKLKSTYVDNLLLMADEEDKVHSYLDQTGTVTGRLSSSSPNLQNIPVRTEKGRYLRKAFCAAPGNTLLSVDYSQIDLRVLAHESQDPVLIQAFLEGGDIHTQTAAQIFGVMPLMVTEEMRSSAKAINFGIIYGQGPMGLSQSLGISLREAKEYIDNYFKNFRIVREWIDANVALARQNGFVKTMLGHVRYLPEFNMGVGAMTSFAQRAAINTIVQGGSADIIKKAMLDVFNAYRGSSVQMTMQVHDELIFELPQNVLTETAARIKALMQSAVKLRVPLLAAAKAGNNWYDMEKLPL</sequence>
<comment type="function">
    <text evidence="13">In addition to polymerase activity, this DNA polymerase exhibits 5'-3' exonuclease activity.</text>
</comment>
<comment type="similarity">
    <text evidence="1 13">Belongs to the DNA polymerase type-A family.</text>
</comment>
<evidence type="ECO:0000256" key="4">
    <source>
        <dbReference type="ARBA" id="ARBA00022679"/>
    </source>
</evidence>
<evidence type="ECO:0000259" key="15">
    <source>
        <dbReference type="SMART" id="SM00482"/>
    </source>
</evidence>
<dbReference type="SUPFAM" id="SSF56672">
    <property type="entry name" value="DNA/RNA polymerases"/>
    <property type="match status" value="1"/>
</dbReference>
<evidence type="ECO:0000256" key="12">
    <source>
        <dbReference type="NCBIfam" id="TIGR00593"/>
    </source>
</evidence>
<evidence type="ECO:0000256" key="2">
    <source>
        <dbReference type="ARBA" id="ARBA00012417"/>
    </source>
</evidence>
<dbReference type="EC" id="2.7.7.7" evidence="2 12"/>
<dbReference type="InterPro" id="IPR036397">
    <property type="entry name" value="RNaseH_sf"/>
</dbReference>
<dbReference type="InterPro" id="IPR043502">
    <property type="entry name" value="DNA/RNA_pol_sf"/>
</dbReference>
<protein>
    <recommendedName>
        <fullName evidence="3 12">DNA polymerase I</fullName>
        <ecNumber evidence="2 12">2.7.7.7</ecNumber>
    </recommendedName>
</protein>
<name>A0A928DMT2_9BACT</name>
<dbReference type="PROSITE" id="PS00447">
    <property type="entry name" value="DNA_POLYMERASE_A"/>
    <property type="match status" value="1"/>
</dbReference>
<evidence type="ECO:0000313" key="16">
    <source>
        <dbReference type="EMBL" id="MBE6420668.1"/>
    </source>
</evidence>
<dbReference type="Gene3D" id="3.40.50.1010">
    <property type="entry name" value="5'-nuclease"/>
    <property type="match status" value="1"/>
</dbReference>
<dbReference type="FunFam" id="1.20.1060.10:FF:000001">
    <property type="entry name" value="DNA polymerase I"/>
    <property type="match status" value="1"/>
</dbReference>
<dbReference type="Pfam" id="PF01367">
    <property type="entry name" value="5_3_exonuc"/>
    <property type="match status" value="1"/>
</dbReference>
<dbReference type="AlphaFoldDB" id="A0A928DMT2"/>
<evidence type="ECO:0000256" key="7">
    <source>
        <dbReference type="ARBA" id="ARBA00022763"/>
    </source>
</evidence>
<dbReference type="PANTHER" id="PTHR10133:SF27">
    <property type="entry name" value="DNA POLYMERASE NU"/>
    <property type="match status" value="1"/>
</dbReference>
<dbReference type="SUPFAM" id="SSF47807">
    <property type="entry name" value="5' to 3' exonuclease, C-terminal subdomain"/>
    <property type="match status" value="1"/>
</dbReference>
<evidence type="ECO:0000256" key="9">
    <source>
        <dbReference type="ARBA" id="ARBA00023125"/>
    </source>
</evidence>
<keyword evidence="13" id="KW-0540">Nuclease</keyword>
<dbReference type="InterPro" id="IPR036279">
    <property type="entry name" value="5-3_exonuclease_C_sf"/>
</dbReference>
<dbReference type="Proteomes" id="UP000725649">
    <property type="component" value="Unassembled WGS sequence"/>
</dbReference>
<dbReference type="Gene3D" id="1.10.150.20">
    <property type="entry name" value="5' to 3' exonuclease, C-terminal subdomain"/>
    <property type="match status" value="2"/>
</dbReference>
<keyword evidence="5 13" id="KW-0548">Nucleotidyltransferase</keyword>
<dbReference type="Gene3D" id="3.30.70.370">
    <property type="match status" value="1"/>
</dbReference>
<dbReference type="InterPro" id="IPR020046">
    <property type="entry name" value="5-3_exonucl_a-hlix_arch_N"/>
</dbReference>
<evidence type="ECO:0000256" key="11">
    <source>
        <dbReference type="ARBA" id="ARBA00049244"/>
    </source>
</evidence>
<dbReference type="InterPro" id="IPR008918">
    <property type="entry name" value="HhH2"/>
</dbReference>
<feature type="domain" description="5'-3' exonuclease" evidence="14">
    <location>
        <begin position="5"/>
        <end position="266"/>
    </location>
</feature>
<dbReference type="Gene3D" id="3.30.420.10">
    <property type="entry name" value="Ribonuclease H-like superfamily/Ribonuclease H"/>
    <property type="match status" value="1"/>
</dbReference>
<gene>
    <name evidence="13 16" type="primary">polA</name>
    <name evidence="16" type="ORF">E7027_00745</name>
</gene>
<evidence type="ECO:0000259" key="14">
    <source>
        <dbReference type="SMART" id="SM00475"/>
    </source>
</evidence>
<evidence type="ECO:0000256" key="5">
    <source>
        <dbReference type="ARBA" id="ARBA00022695"/>
    </source>
</evidence>
<keyword evidence="10 13" id="KW-0234">DNA repair</keyword>
<evidence type="ECO:0000256" key="3">
    <source>
        <dbReference type="ARBA" id="ARBA00020311"/>
    </source>
</evidence>
<dbReference type="NCBIfam" id="NF004397">
    <property type="entry name" value="PRK05755.1"/>
    <property type="match status" value="1"/>
</dbReference>
<dbReference type="FunFam" id="1.10.150.20:FF:000002">
    <property type="entry name" value="DNA polymerase I"/>
    <property type="match status" value="1"/>
</dbReference>
<accession>A0A928DMT2</accession>
<dbReference type="CDD" id="cd08637">
    <property type="entry name" value="DNA_pol_A_pol_I_C"/>
    <property type="match status" value="1"/>
</dbReference>
<feature type="domain" description="DNA-directed DNA polymerase family A palm" evidence="15">
    <location>
        <begin position="615"/>
        <end position="819"/>
    </location>
</feature>
<dbReference type="SMART" id="SM00482">
    <property type="entry name" value="POLAc"/>
    <property type="match status" value="1"/>
</dbReference>
<evidence type="ECO:0000256" key="13">
    <source>
        <dbReference type="RuleBase" id="RU004460"/>
    </source>
</evidence>
<dbReference type="SMART" id="SM00475">
    <property type="entry name" value="53EXOc"/>
    <property type="match status" value="1"/>
</dbReference>
<evidence type="ECO:0000256" key="8">
    <source>
        <dbReference type="ARBA" id="ARBA00022932"/>
    </source>
</evidence>
<dbReference type="GO" id="GO:0003887">
    <property type="term" value="F:DNA-directed DNA polymerase activity"/>
    <property type="evidence" value="ECO:0007669"/>
    <property type="project" value="UniProtKB-UniRule"/>
</dbReference>
<dbReference type="EMBL" id="SUVG01000001">
    <property type="protein sequence ID" value="MBE6420668.1"/>
    <property type="molecule type" value="Genomic_DNA"/>
</dbReference>
<keyword evidence="9 13" id="KW-0238">DNA-binding</keyword>
<keyword evidence="8 13" id="KW-0239">DNA-directed DNA polymerase</keyword>
<evidence type="ECO:0000256" key="1">
    <source>
        <dbReference type="ARBA" id="ARBA00007705"/>
    </source>
</evidence>
<dbReference type="CDD" id="cd06140">
    <property type="entry name" value="DNA_polA_I_Bacillus_like_exo"/>
    <property type="match status" value="1"/>
</dbReference>
<dbReference type="InterPro" id="IPR002298">
    <property type="entry name" value="DNA_polymerase_A"/>
</dbReference>
<evidence type="ECO:0000256" key="6">
    <source>
        <dbReference type="ARBA" id="ARBA00022705"/>
    </source>
</evidence>
<dbReference type="Pfam" id="PF02739">
    <property type="entry name" value="5_3_exonuc_N"/>
    <property type="match status" value="1"/>
</dbReference>
<keyword evidence="13" id="KW-0378">Hydrolase</keyword>
<dbReference type="PRINTS" id="PR00868">
    <property type="entry name" value="DNAPOLI"/>
</dbReference>
<dbReference type="GO" id="GO:0003677">
    <property type="term" value="F:DNA binding"/>
    <property type="evidence" value="ECO:0007669"/>
    <property type="project" value="UniProtKB-UniRule"/>
</dbReference>
<keyword evidence="7 13" id="KW-0227">DNA damage</keyword>
<keyword evidence="6 13" id="KW-0235">DNA replication</keyword>
<dbReference type="Gene3D" id="1.20.1060.10">
    <property type="entry name" value="Taq DNA Polymerase, Chain T, domain 4"/>
    <property type="match status" value="1"/>
</dbReference>
<dbReference type="CDD" id="cd09898">
    <property type="entry name" value="H3TH_53EXO"/>
    <property type="match status" value="1"/>
</dbReference>
<keyword evidence="4 13" id="KW-0808">Transferase</keyword>
<dbReference type="GO" id="GO:0006261">
    <property type="term" value="P:DNA-templated DNA replication"/>
    <property type="evidence" value="ECO:0007669"/>
    <property type="project" value="UniProtKB-UniRule"/>
</dbReference>
<dbReference type="FunFam" id="1.10.150.20:FF:000003">
    <property type="entry name" value="DNA polymerase I"/>
    <property type="match status" value="1"/>
</dbReference>
<dbReference type="InterPro" id="IPR001098">
    <property type="entry name" value="DNA-dir_DNA_pol_A_palm_dom"/>
</dbReference>
<proteinExistence type="inferred from homology"/>
<dbReference type="GO" id="GO:0006302">
    <property type="term" value="P:double-strand break repair"/>
    <property type="evidence" value="ECO:0007669"/>
    <property type="project" value="TreeGrafter"/>
</dbReference>
<comment type="caution">
    <text evidence="16">The sequence shown here is derived from an EMBL/GenBank/DDBJ whole genome shotgun (WGS) entry which is preliminary data.</text>
</comment>
<comment type="catalytic activity">
    <reaction evidence="11 13">
        <text>DNA(n) + a 2'-deoxyribonucleoside 5'-triphosphate = DNA(n+1) + diphosphate</text>
        <dbReference type="Rhea" id="RHEA:22508"/>
        <dbReference type="Rhea" id="RHEA-COMP:17339"/>
        <dbReference type="Rhea" id="RHEA-COMP:17340"/>
        <dbReference type="ChEBI" id="CHEBI:33019"/>
        <dbReference type="ChEBI" id="CHEBI:61560"/>
        <dbReference type="ChEBI" id="CHEBI:173112"/>
        <dbReference type="EC" id="2.7.7.7"/>
    </reaction>
</comment>
<dbReference type="Pfam" id="PF00476">
    <property type="entry name" value="DNA_pol_A"/>
    <property type="match status" value="1"/>
</dbReference>
<organism evidence="16 17">
    <name type="scientific">Candidatus Avelusimicrobium gallicola</name>
    <dbReference type="NCBI Taxonomy" id="2562704"/>
    <lineage>
        <taxon>Bacteria</taxon>
        <taxon>Pseudomonadati</taxon>
        <taxon>Elusimicrobiota</taxon>
        <taxon>Elusimicrobia</taxon>
        <taxon>Elusimicrobiales</taxon>
        <taxon>Elusimicrobiaceae</taxon>
        <taxon>Candidatus Avelusimicrobium</taxon>
    </lineage>
</organism>
<dbReference type="InterPro" id="IPR002421">
    <property type="entry name" value="5-3_exonuclease"/>
</dbReference>
<dbReference type="InterPro" id="IPR018320">
    <property type="entry name" value="DNA_polymerase_1"/>
</dbReference>
<dbReference type="CDD" id="cd09859">
    <property type="entry name" value="PIN_53EXO"/>
    <property type="match status" value="1"/>
</dbReference>